<dbReference type="GO" id="GO:0005634">
    <property type="term" value="C:nucleus"/>
    <property type="evidence" value="ECO:0007669"/>
    <property type="project" value="UniProtKB-SubCell"/>
</dbReference>
<evidence type="ECO:0000256" key="3">
    <source>
        <dbReference type="ARBA" id="ARBA00004584"/>
    </source>
</evidence>
<evidence type="ECO:0000313" key="17">
    <source>
        <dbReference type="EnsemblMetazoa" id="XP_796206"/>
    </source>
</evidence>
<evidence type="ECO:0000256" key="9">
    <source>
        <dbReference type="ARBA" id="ARBA00022776"/>
    </source>
</evidence>
<evidence type="ECO:0000256" key="12">
    <source>
        <dbReference type="ARBA" id="ARBA00022843"/>
    </source>
</evidence>
<organism evidence="17 18">
    <name type="scientific">Strongylocentrotus purpuratus</name>
    <name type="common">Purple sea urchin</name>
    <dbReference type="NCBI Taxonomy" id="7668"/>
    <lineage>
        <taxon>Eukaryota</taxon>
        <taxon>Metazoa</taxon>
        <taxon>Echinodermata</taxon>
        <taxon>Eleutherozoa</taxon>
        <taxon>Echinozoa</taxon>
        <taxon>Echinoidea</taxon>
        <taxon>Euechinoidea</taxon>
        <taxon>Echinacea</taxon>
        <taxon>Camarodonta</taxon>
        <taxon>Echinidea</taxon>
        <taxon>Strongylocentrotidae</taxon>
        <taxon>Strongylocentrotus</taxon>
    </lineage>
</organism>
<dbReference type="OrthoDB" id="2196114at2759"/>
<dbReference type="GO" id="GO:0007059">
    <property type="term" value="P:chromosome segregation"/>
    <property type="evidence" value="ECO:0000318"/>
    <property type="project" value="GO_Central"/>
</dbReference>
<keyword evidence="8" id="KW-0479">Metal-binding</keyword>
<reference evidence="18" key="1">
    <citation type="submission" date="2015-02" db="EMBL/GenBank/DDBJ databases">
        <title>Genome sequencing for Strongylocentrotus purpuratus.</title>
        <authorList>
            <person name="Murali S."/>
            <person name="Liu Y."/>
            <person name="Vee V."/>
            <person name="English A."/>
            <person name="Wang M."/>
            <person name="Skinner E."/>
            <person name="Han Y."/>
            <person name="Muzny D.M."/>
            <person name="Worley K.C."/>
            <person name="Gibbs R.A."/>
        </authorList>
    </citation>
    <scope>NUCLEOTIDE SEQUENCE</scope>
</reference>
<evidence type="ECO:0000256" key="16">
    <source>
        <dbReference type="ARBA" id="ARBA00023328"/>
    </source>
</evidence>
<dbReference type="GO" id="GO:0000776">
    <property type="term" value="C:kinetochore"/>
    <property type="evidence" value="ECO:0000318"/>
    <property type="project" value="GO_Central"/>
</dbReference>
<protein>
    <recommendedName>
        <fullName evidence="19">Survivin</fullName>
    </recommendedName>
</protein>
<evidence type="ECO:0000256" key="1">
    <source>
        <dbReference type="ARBA" id="ARBA00004123"/>
    </source>
</evidence>
<accession>A0A7M7REL6</accession>
<dbReference type="OMA" id="RSHTKNC"/>
<evidence type="ECO:0000256" key="6">
    <source>
        <dbReference type="ARBA" id="ARBA00022553"/>
    </source>
</evidence>
<evidence type="ECO:0000256" key="11">
    <source>
        <dbReference type="ARBA" id="ARBA00022833"/>
    </source>
</evidence>
<keyword evidence="13" id="KW-0206">Cytoskeleton</keyword>
<reference evidence="17" key="2">
    <citation type="submission" date="2021-01" db="UniProtKB">
        <authorList>
            <consortium name="EnsemblMetazoa"/>
        </authorList>
    </citation>
    <scope>IDENTIFICATION</scope>
</reference>
<dbReference type="GO" id="GO:0046872">
    <property type="term" value="F:metal ion binding"/>
    <property type="evidence" value="ECO:0007669"/>
    <property type="project" value="UniProtKB-KW"/>
</dbReference>
<evidence type="ECO:0000256" key="2">
    <source>
        <dbReference type="ARBA" id="ARBA00004186"/>
    </source>
</evidence>
<keyword evidence="6" id="KW-0597">Phosphoprotein</keyword>
<evidence type="ECO:0000256" key="10">
    <source>
        <dbReference type="ARBA" id="ARBA00022829"/>
    </source>
</evidence>
<dbReference type="SUPFAM" id="SSF57924">
    <property type="entry name" value="Inhibitor of apoptosis (IAP) repeat"/>
    <property type="match status" value="1"/>
</dbReference>
<keyword evidence="9" id="KW-0498">Mitosis</keyword>
<dbReference type="GO" id="GO:0005737">
    <property type="term" value="C:cytoplasm"/>
    <property type="evidence" value="ECO:0000318"/>
    <property type="project" value="GO_Central"/>
</dbReference>
<proteinExistence type="inferred from homology"/>
<dbReference type="EnsemblMetazoa" id="XM_791113">
    <property type="protein sequence ID" value="XP_796206"/>
    <property type="gene ID" value="LOC591555"/>
</dbReference>
<evidence type="ECO:0000256" key="7">
    <source>
        <dbReference type="ARBA" id="ARBA00022618"/>
    </source>
</evidence>
<dbReference type="CDD" id="cd00022">
    <property type="entry name" value="BIR"/>
    <property type="match status" value="1"/>
</dbReference>
<dbReference type="PANTHER" id="PTHR46771:SF5">
    <property type="entry name" value="DETERIN"/>
    <property type="match status" value="1"/>
</dbReference>
<evidence type="ECO:0000256" key="15">
    <source>
        <dbReference type="ARBA" id="ARBA00023306"/>
    </source>
</evidence>
<evidence type="ECO:0000256" key="13">
    <source>
        <dbReference type="ARBA" id="ARBA00023212"/>
    </source>
</evidence>
<comment type="similarity">
    <text evidence="4">Belongs to the IAP family.</text>
</comment>
<dbReference type="Proteomes" id="UP000007110">
    <property type="component" value="Unassembled WGS sequence"/>
</dbReference>
<dbReference type="GO" id="GO:0043066">
    <property type="term" value="P:negative regulation of apoptotic process"/>
    <property type="evidence" value="ECO:0000318"/>
    <property type="project" value="GO_Central"/>
</dbReference>
<evidence type="ECO:0008006" key="19">
    <source>
        <dbReference type="Google" id="ProtNLM"/>
    </source>
</evidence>
<name>A0A7M7REL6_STRPU</name>
<dbReference type="GO" id="GO:0051233">
    <property type="term" value="C:spindle midzone"/>
    <property type="evidence" value="ECO:0000318"/>
    <property type="project" value="GO_Central"/>
</dbReference>
<evidence type="ECO:0000256" key="8">
    <source>
        <dbReference type="ARBA" id="ARBA00022723"/>
    </source>
</evidence>
<dbReference type="GO" id="GO:0007052">
    <property type="term" value="P:mitotic spindle organization"/>
    <property type="evidence" value="ECO:0000318"/>
    <property type="project" value="GO_Central"/>
</dbReference>
<keyword evidence="5" id="KW-0963">Cytoplasm</keyword>
<dbReference type="Pfam" id="PF00653">
    <property type="entry name" value="BIR"/>
    <property type="match status" value="1"/>
</dbReference>
<dbReference type="CTD" id="332"/>
<keyword evidence="18" id="KW-1185">Reference proteome</keyword>
<dbReference type="AlphaFoldDB" id="A0A7M7REL6"/>
<dbReference type="Gene3D" id="1.10.1170.10">
    <property type="entry name" value="Inhibitor Of Apoptosis Protein (2mihbC-IAP-1), Chain A"/>
    <property type="match status" value="1"/>
</dbReference>
<keyword evidence="12" id="KW-0832">Ubl conjugation</keyword>
<dbReference type="InterPro" id="IPR001370">
    <property type="entry name" value="BIR_rpt"/>
</dbReference>
<dbReference type="InParanoid" id="A0A7M7REL6"/>
<keyword evidence="11" id="KW-0862">Zinc</keyword>
<dbReference type="GeneID" id="591555"/>
<dbReference type="GO" id="GO:0032133">
    <property type="term" value="C:chromosome passenger complex"/>
    <property type="evidence" value="ECO:0000318"/>
    <property type="project" value="GO_Central"/>
</dbReference>
<keyword evidence="14" id="KW-0539">Nucleus</keyword>
<dbReference type="SMART" id="SM00238">
    <property type="entry name" value="BIR"/>
    <property type="match status" value="1"/>
</dbReference>
<dbReference type="GO" id="GO:0000281">
    <property type="term" value="P:mitotic cytokinesis"/>
    <property type="evidence" value="ECO:0000318"/>
    <property type="project" value="GO_Central"/>
</dbReference>
<sequence>MGAEKEENIDTEAELEEFAMHFEANRLDSFKDWPFLEDCSCVPQKLAEAGFYHIPSEQEPDAVRCFMCLKELDGWEPDDDPMSEHKKHAPKCPFIKHWKPEEEYTVTDFIKSIAERQQARVKRIAETKIKEFKQQAEEVRKQMELLA</sequence>
<dbReference type="PANTHER" id="PTHR46771">
    <property type="entry name" value="DETERIN"/>
    <property type="match status" value="1"/>
</dbReference>
<keyword evidence="10" id="KW-0159">Chromosome partition</keyword>
<dbReference type="FunFam" id="1.10.1170.10:FF:000009">
    <property type="entry name" value="Baculoviral IAP repeat-containing protein 5"/>
    <property type="match status" value="1"/>
</dbReference>
<evidence type="ECO:0000256" key="5">
    <source>
        <dbReference type="ARBA" id="ARBA00022490"/>
    </source>
</evidence>
<dbReference type="PROSITE" id="PS50143">
    <property type="entry name" value="BIR_REPEAT_2"/>
    <property type="match status" value="1"/>
</dbReference>
<dbReference type="RefSeq" id="XP_796206.2">
    <property type="nucleotide sequence ID" value="XM_791113.5"/>
</dbReference>
<keyword evidence="15" id="KW-0131">Cell cycle</keyword>
<keyword evidence="7" id="KW-0132">Cell division</keyword>
<keyword evidence="16" id="KW-0137">Centromere</keyword>
<comment type="subcellular location">
    <subcellularLocation>
        <location evidence="3">Chromosome</location>
        <location evidence="3">Centromere</location>
    </subcellularLocation>
    <subcellularLocation>
        <location evidence="2">Cytoplasm</location>
        <location evidence="2">Cytoskeleton</location>
        <location evidence="2">Spindle</location>
    </subcellularLocation>
    <subcellularLocation>
        <location evidence="1">Nucleus</location>
    </subcellularLocation>
</comment>
<dbReference type="InterPro" id="IPR051190">
    <property type="entry name" value="Baculoviral_IAP"/>
</dbReference>
<dbReference type="KEGG" id="spu:591555"/>
<evidence type="ECO:0000256" key="4">
    <source>
        <dbReference type="ARBA" id="ARBA00006672"/>
    </source>
</evidence>
<evidence type="ECO:0000256" key="14">
    <source>
        <dbReference type="ARBA" id="ARBA00023242"/>
    </source>
</evidence>
<evidence type="ECO:0000313" key="18">
    <source>
        <dbReference type="Proteomes" id="UP000007110"/>
    </source>
</evidence>